<dbReference type="InParanoid" id="A0A0N1II65"/>
<dbReference type="GO" id="GO:0008453">
    <property type="term" value="F:alanine-glyoxylate transaminase activity"/>
    <property type="evidence" value="ECO:0007669"/>
    <property type="project" value="TreeGrafter"/>
</dbReference>
<accession>A0A0N1II65</accession>
<dbReference type="InterPro" id="IPR015421">
    <property type="entry name" value="PyrdxlP-dep_Trfase_major"/>
</dbReference>
<proteinExistence type="predicted"/>
<name>A0A0N1II65_PAPMA</name>
<dbReference type="PANTHER" id="PTHR21152">
    <property type="entry name" value="AMINOTRANSFERASE CLASS V"/>
    <property type="match status" value="1"/>
</dbReference>
<dbReference type="GO" id="GO:0005777">
    <property type="term" value="C:peroxisome"/>
    <property type="evidence" value="ECO:0007669"/>
    <property type="project" value="TreeGrafter"/>
</dbReference>
<comment type="cofactor">
    <cofactor evidence="1">
        <name>pyridoxal 5'-phosphate</name>
        <dbReference type="ChEBI" id="CHEBI:597326"/>
    </cofactor>
</comment>
<dbReference type="InterPro" id="IPR015422">
    <property type="entry name" value="PyrdxlP-dep_Trfase_small"/>
</dbReference>
<dbReference type="Gene3D" id="3.90.1150.10">
    <property type="entry name" value="Aspartate Aminotransferase, domain 1"/>
    <property type="match status" value="1"/>
</dbReference>
<dbReference type="GO" id="GO:0004760">
    <property type="term" value="F:L-serine-pyruvate transaminase activity"/>
    <property type="evidence" value="ECO:0007669"/>
    <property type="project" value="TreeGrafter"/>
</dbReference>
<dbReference type="SUPFAM" id="SSF53383">
    <property type="entry name" value="PLP-dependent transferases"/>
    <property type="match status" value="1"/>
</dbReference>
<dbReference type="GO" id="GO:0019265">
    <property type="term" value="P:glycine biosynthetic process, by transamination of glyoxylate"/>
    <property type="evidence" value="ECO:0007669"/>
    <property type="project" value="TreeGrafter"/>
</dbReference>
<organism evidence="3 4">
    <name type="scientific">Papilio machaon</name>
    <name type="common">Old World swallowtail butterfly</name>
    <dbReference type="NCBI Taxonomy" id="76193"/>
    <lineage>
        <taxon>Eukaryota</taxon>
        <taxon>Metazoa</taxon>
        <taxon>Ecdysozoa</taxon>
        <taxon>Arthropoda</taxon>
        <taxon>Hexapoda</taxon>
        <taxon>Insecta</taxon>
        <taxon>Pterygota</taxon>
        <taxon>Neoptera</taxon>
        <taxon>Endopterygota</taxon>
        <taxon>Lepidoptera</taxon>
        <taxon>Glossata</taxon>
        <taxon>Ditrysia</taxon>
        <taxon>Papilionoidea</taxon>
        <taxon>Papilionidae</taxon>
        <taxon>Papilioninae</taxon>
        <taxon>Papilio</taxon>
    </lineage>
</organism>
<keyword evidence="3" id="KW-0670">Pyruvate</keyword>
<dbReference type="Proteomes" id="UP000053240">
    <property type="component" value="Unassembled WGS sequence"/>
</dbReference>
<dbReference type="PANTHER" id="PTHR21152:SF40">
    <property type="entry name" value="ALANINE--GLYOXYLATE AMINOTRANSFERASE"/>
    <property type="match status" value="1"/>
</dbReference>
<dbReference type="EMBL" id="LADJ01043885">
    <property type="protein sequence ID" value="KPJ21408.1"/>
    <property type="molecule type" value="Genomic_DNA"/>
</dbReference>
<reference evidence="3 4" key="1">
    <citation type="journal article" date="2015" name="Nat. Commun.">
        <title>Outbred genome sequencing and CRISPR/Cas9 gene editing in butterflies.</title>
        <authorList>
            <person name="Li X."/>
            <person name="Fan D."/>
            <person name="Zhang W."/>
            <person name="Liu G."/>
            <person name="Zhang L."/>
            <person name="Zhao L."/>
            <person name="Fang X."/>
            <person name="Chen L."/>
            <person name="Dong Y."/>
            <person name="Chen Y."/>
            <person name="Ding Y."/>
            <person name="Zhao R."/>
            <person name="Feng M."/>
            <person name="Zhu Y."/>
            <person name="Feng Y."/>
            <person name="Jiang X."/>
            <person name="Zhu D."/>
            <person name="Xiang H."/>
            <person name="Feng X."/>
            <person name="Li S."/>
            <person name="Wang J."/>
            <person name="Zhang G."/>
            <person name="Kronforst M.R."/>
            <person name="Wang W."/>
        </authorList>
    </citation>
    <scope>NUCLEOTIDE SEQUENCE [LARGE SCALE GENOMIC DNA]</scope>
    <source>
        <strain evidence="3">Ya'a_city_454_Pm</strain>
        <tissue evidence="3">Whole body</tissue>
    </source>
</reference>
<evidence type="ECO:0000313" key="4">
    <source>
        <dbReference type="Proteomes" id="UP000053240"/>
    </source>
</evidence>
<protein>
    <submittedName>
        <fullName evidence="3">Serine--pyruvate aminotransferase</fullName>
    </submittedName>
</protein>
<dbReference type="STRING" id="76193.A0A0N1II65"/>
<dbReference type="InterPro" id="IPR015424">
    <property type="entry name" value="PyrdxlP-dep_Trfase"/>
</dbReference>
<sequence>MSPPLVWALRECLRQLSIETLEKSWERHAKTSRYFYERLQRLPIEFLVPNPEHRLTTVVPLVLRKAYNYNDVVKYIKEK</sequence>
<keyword evidence="4" id="KW-1185">Reference proteome</keyword>
<evidence type="ECO:0000313" key="3">
    <source>
        <dbReference type="EMBL" id="KPJ21408.1"/>
    </source>
</evidence>
<dbReference type="Gene3D" id="3.40.640.10">
    <property type="entry name" value="Type I PLP-dependent aspartate aminotransferase-like (Major domain)"/>
    <property type="match status" value="1"/>
</dbReference>
<dbReference type="AlphaFoldDB" id="A0A0N1II65"/>
<keyword evidence="3" id="KW-0808">Transferase</keyword>
<comment type="caution">
    <text evidence="3">The sequence shown here is derived from an EMBL/GenBank/DDBJ whole genome shotgun (WGS) entry which is preliminary data.</text>
</comment>
<keyword evidence="3" id="KW-0032">Aminotransferase</keyword>
<evidence type="ECO:0000256" key="1">
    <source>
        <dbReference type="ARBA" id="ARBA00001933"/>
    </source>
</evidence>
<keyword evidence="2" id="KW-0663">Pyridoxal phosphate</keyword>
<evidence type="ECO:0000256" key="2">
    <source>
        <dbReference type="ARBA" id="ARBA00022898"/>
    </source>
</evidence>
<gene>
    <name evidence="3" type="ORF">RR48_00065</name>
</gene>